<dbReference type="EMBL" id="CP101462">
    <property type="protein sequence ID" value="UTT43044.1"/>
    <property type="molecule type" value="Genomic_DNA"/>
</dbReference>
<dbReference type="InterPro" id="IPR043519">
    <property type="entry name" value="NT_sf"/>
</dbReference>
<evidence type="ECO:0000313" key="1">
    <source>
        <dbReference type="EMBL" id="UTT43044.1"/>
    </source>
</evidence>
<dbReference type="Gene3D" id="3.30.460.40">
    <property type="match status" value="1"/>
</dbReference>
<dbReference type="RefSeq" id="WP_255177508.1">
    <property type="nucleotide sequence ID" value="NZ_CP101462.1"/>
</dbReference>
<reference evidence="1" key="1">
    <citation type="submission" date="2022-07" db="EMBL/GenBank/DDBJ databases">
        <title>Complete genome of CX2.</title>
        <authorList>
            <person name="Cao G."/>
        </authorList>
    </citation>
    <scope>NUCLEOTIDE SEQUENCE</scope>
    <source>
        <strain evidence="1">CX2</strain>
    </source>
</reference>
<keyword evidence="2" id="KW-1185">Reference proteome</keyword>
<accession>A0ABY5FN64</accession>
<evidence type="ECO:0000313" key="2">
    <source>
        <dbReference type="Proteomes" id="UP001060325"/>
    </source>
</evidence>
<name>A0ABY5FN64_9BACL</name>
<organism evidence="1 2">
    <name type="scientific">Exiguobacterium aurantiacum</name>
    <dbReference type="NCBI Taxonomy" id="33987"/>
    <lineage>
        <taxon>Bacteria</taxon>
        <taxon>Bacillati</taxon>
        <taxon>Bacillota</taxon>
        <taxon>Bacilli</taxon>
        <taxon>Bacillales</taxon>
        <taxon>Bacillales Family XII. Incertae Sedis</taxon>
        <taxon>Exiguobacterium</taxon>
    </lineage>
</organism>
<protein>
    <submittedName>
        <fullName evidence="1">Uncharacterized protein</fullName>
    </submittedName>
</protein>
<dbReference type="SUPFAM" id="SSF81301">
    <property type="entry name" value="Nucleotidyltransferase"/>
    <property type="match status" value="1"/>
</dbReference>
<gene>
    <name evidence="1" type="ORF">NMQ00_00635</name>
</gene>
<proteinExistence type="predicted"/>
<sequence length="169" mass="19462">MEKQVETLCRLNGIACRFGGSTLLKHHGLIGTANDLDVFVEPDQFERLDQVLSRAGKKVESAPHPDYVTTYFGEYEFEGGDIDVMASFRMKCTDGIYTHPYIEPTGSWMHLEEWIVLYTVMNRPDKLERLTHHFETNMLDETIVQTCLKRAPASVIESVTERFGERMKR</sequence>
<dbReference type="Proteomes" id="UP001060325">
    <property type="component" value="Chromosome"/>
</dbReference>